<dbReference type="InterPro" id="IPR029063">
    <property type="entry name" value="SAM-dependent_MTases_sf"/>
</dbReference>
<dbReference type="AlphaFoldDB" id="A0A7W6RHJ9"/>
<evidence type="ECO:0008006" key="3">
    <source>
        <dbReference type="Google" id="ProtNLM"/>
    </source>
</evidence>
<evidence type="ECO:0000313" key="1">
    <source>
        <dbReference type="EMBL" id="MBB4272529.1"/>
    </source>
</evidence>
<accession>A0A7W6RHJ9</accession>
<dbReference type="EMBL" id="JACIGM010000001">
    <property type="protein sequence ID" value="MBB4272529.1"/>
    <property type="molecule type" value="Genomic_DNA"/>
</dbReference>
<gene>
    <name evidence="1" type="ORF">GGE12_000271</name>
</gene>
<comment type="caution">
    <text evidence="1">The sequence shown here is derived from an EMBL/GenBank/DDBJ whole genome shotgun (WGS) entry which is preliminary data.</text>
</comment>
<name>A0A7W6RHJ9_9HYPH</name>
<proteinExistence type="predicted"/>
<organism evidence="1 2">
    <name type="scientific">Rhizobium mongolense</name>
    <dbReference type="NCBI Taxonomy" id="57676"/>
    <lineage>
        <taxon>Bacteria</taxon>
        <taxon>Pseudomonadati</taxon>
        <taxon>Pseudomonadota</taxon>
        <taxon>Alphaproteobacteria</taxon>
        <taxon>Hyphomicrobiales</taxon>
        <taxon>Rhizobiaceae</taxon>
        <taxon>Rhizobium/Agrobacterium group</taxon>
        <taxon>Rhizobium</taxon>
    </lineage>
</organism>
<dbReference type="Proteomes" id="UP000533641">
    <property type="component" value="Unassembled WGS sequence"/>
</dbReference>
<evidence type="ECO:0000313" key="2">
    <source>
        <dbReference type="Proteomes" id="UP000533641"/>
    </source>
</evidence>
<protein>
    <recommendedName>
        <fullName evidence="3">DUF3052 domain-containing protein</fullName>
    </recommendedName>
</protein>
<sequence>MAERMTRRLLRNSACQKARPERRAGGLADRCARRYRREIGGFAGFSRVDDALPEDGACFDYIHVFEAKRVALEGMAGHLLRALKPDGMLWISWPKKAARLPTTITEDVLRAILLPIGLVDVKVCACAIDSVWSGLKFVIRKELRNA</sequence>
<reference evidence="1 2" key="1">
    <citation type="submission" date="2020-08" db="EMBL/GenBank/DDBJ databases">
        <title>Genomic Encyclopedia of Type Strains, Phase IV (KMG-V): Genome sequencing to study the core and pangenomes of soil and plant-associated prokaryotes.</title>
        <authorList>
            <person name="Whitman W."/>
        </authorList>
    </citation>
    <scope>NUCLEOTIDE SEQUENCE [LARGE SCALE GENOMIC DNA]</scope>
    <source>
        <strain evidence="1 2">SEMIA 402</strain>
    </source>
</reference>
<dbReference type="SUPFAM" id="SSF53335">
    <property type="entry name" value="S-adenosyl-L-methionine-dependent methyltransferases"/>
    <property type="match status" value="1"/>
</dbReference>